<keyword evidence="3 7" id="KW-0378">Hydrolase</keyword>
<dbReference type="SMART" id="SM00633">
    <property type="entry name" value="Glyco_10"/>
    <property type="match status" value="1"/>
</dbReference>
<dbReference type="PANTHER" id="PTHR31490:SF76">
    <property type="entry name" value="ENDO-1,4-BETA-XYLANASE C"/>
    <property type="match status" value="1"/>
</dbReference>
<accession>A0A9P9AKH8</accession>
<evidence type="ECO:0000256" key="7">
    <source>
        <dbReference type="RuleBase" id="RU361174"/>
    </source>
</evidence>
<dbReference type="EC" id="3.2.1.8" evidence="7"/>
<dbReference type="PROSITE" id="PS51760">
    <property type="entry name" value="GH10_2"/>
    <property type="match status" value="1"/>
</dbReference>
<dbReference type="PRINTS" id="PR00134">
    <property type="entry name" value="GLHYDRLASE10"/>
</dbReference>
<evidence type="ECO:0000256" key="2">
    <source>
        <dbReference type="ARBA" id="ARBA00022729"/>
    </source>
</evidence>
<sequence length="312" mass="33460">MKFSLFLAATLVAAAPVIEERAVEERAVASINKLFVAKGKKYYGTISDPSLLSNTQNANVIKSYFGQLTPENSMKWDATEGTRNTFTFTNADTVVNFAQSNGLLMRGHTLLWHSQLPSWVSAITNAAELRSVIQNHVTKVVTHFKGKIYAWDVVNEIFAEDGSLRDSVFSRVLGEEFVSIAFKAARAADPNAKLYINDYNLDSASYGKVSNGIVPKVKKWIAAGVPIDGIGSQSHLSAGGSSGTQGALTALANSGVSEVAITELDIADAPSADYVAVTKACLNVAKCVGITVWGVRDAVSFFAQGISWREAQ</sequence>
<organism evidence="9 10">
    <name type="scientific">Thelonectria olida</name>
    <dbReference type="NCBI Taxonomy" id="1576542"/>
    <lineage>
        <taxon>Eukaryota</taxon>
        <taxon>Fungi</taxon>
        <taxon>Dikarya</taxon>
        <taxon>Ascomycota</taxon>
        <taxon>Pezizomycotina</taxon>
        <taxon>Sordariomycetes</taxon>
        <taxon>Hypocreomycetidae</taxon>
        <taxon>Hypocreales</taxon>
        <taxon>Nectriaceae</taxon>
        <taxon>Thelonectria</taxon>
    </lineage>
</organism>
<keyword evidence="6 7" id="KW-0624">Polysaccharide degradation</keyword>
<name>A0A9P9AKH8_9HYPO</name>
<dbReference type="InterPro" id="IPR001000">
    <property type="entry name" value="GH10_dom"/>
</dbReference>
<evidence type="ECO:0000313" key="9">
    <source>
        <dbReference type="EMBL" id="KAH6880809.1"/>
    </source>
</evidence>
<comment type="caution">
    <text evidence="9">The sequence shown here is derived from an EMBL/GenBank/DDBJ whole genome shotgun (WGS) entry which is preliminary data.</text>
</comment>
<proteinExistence type="inferred from homology"/>
<keyword evidence="5 7" id="KW-0326">Glycosidase</keyword>
<keyword evidence="10" id="KW-1185">Reference proteome</keyword>
<feature type="domain" description="GH10" evidence="8">
    <location>
        <begin position="45"/>
        <end position="312"/>
    </location>
</feature>
<dbReference type="GO" id="GO:0031176">
    <property type="term" value="F:endo-1,4-beta-xylanase activity"/>
    <property type="evidence" value="ECO:0007669"/>
    <property type="project" value="UniProtKB-EC"/>
</dbReference>
<dbReference type="SUPFAM" id="SSF51445">
    <property type="entry name" value="(Trans)glycosidases"/>
    <property type="match status" value="1"/>
</dbReference>
<comment type="similarity">
    <text evidence="1 7">Belongs to the glycosyl hydrolase 10 (cellulase F) family.</text>
</comment>
<protein>
    <recommendedName>
        <fullName evidence="7">Beta-xylanase</fullName>
        <ecNumber evidence="7">3.2.1.8</ecNumber>
    </recommendedName>
</protein>
<evidence type="ECO:0000256" key="1">
    <source>
        <dbReference type="ARBA" id="ARBA00007495"/>
    </source>
</evidence>
<dbReference type="InterPro" id="IPR044846">
    <property type="entry name" value="GH10"/>
</dbReference>
<dbReference type="Proteomes" id="UP000777438">
    <property type="component" value="Unassembled WGS sequence"/>
</dbReference>
<dbReference type="InterPro" id="IPR017853">
    <property type="entry name" value="GH"/>
</dbReference>
<evidence type="ECO:0000256" key="6">
    <source>
        <dbReference type="ARBA" id="ARBA00023326"/>
    </source>
</evidence>
<evidence type="ECO:0000256" key="5">
    <source>
        <dbReference type="ARBA" id="ARBA00023295"/>
    </source>
</evidence>
<dbReference type="GO" id="GO:0000272">
    <property type="term" value="P:polysaccharide catabolic process"/>
    <property type="evidence" value="ECO:0007669"/>
    <property type="project" value="UniProtKB-KW"/>
</dbReference>
<evidence type="ECO:0000256" key="4">
    <source>
        <dbReference type="ARBA" id="ARBA00023277"/>
    </source>
</evidence>
<dbReference type="AlphaFoldDB" id="A0A9P9AKH8"/>
<dbReference type="Pfam" id="PF00331">
    <property type="entry name" value="Glyco_hydro_10"/>
    <property type="match status" value="1"/>
</dbReference>
<dbReference type="Gene3D" id="3.20.20.80">
    <property type="entry name" value="Glycosidases"/>
    <property type="match status" value="1"/>
</dbReference>
<evidence type="ECO:0000256" key="3">
    <source>
        <dbReference type="ARBA" id="ARBA00022801"/>
    </source>
</evidence>
<dbReference type="OrthoDB" id="3055998at2759"/>
<dbReference type="EMBL" id="JAGPYM010000025">
    <property type="protein sequence ID" value="KAH6880809.1"/>
    <property type="molecule type" value="Genomic_DNA"/>
</dbReference>
<evidence type="ECO:0000313" key="10">
    <source>
        <dbReference type="Proteomes" id="UP000777438"/>
    </source>
</evidence>
<evidence type="ECO:0000259" key="8">
    <source>
        <dbReference type="PROSITE" id="PS51760"/>
    </source>
</evidence>
<gene>
    <name evidence="9" type="ORF">B0T10DRAFT_581474</name>
</gene>
<keyword evidence="4 7" id="KW-0119">Carbohydrate metabolism</keyword>
<reference evidence="9 10" key="1">
    <citation type="journal article" date="2021" name="Nat. Commun.">
        <title>Genetic determinants of endophytism in the Arabidopsis root mycobiome.</title>
        <authorList>
            <person name="Mesny F."/>
            <person name="Miyauchi S."/>
            <person name="Thiergart T."/>
            <person name="Pickel B."/>
            <person name="Atanasova L."/>
            <person name="Karlsson M."/>
            <person name="Huettel B."/>
            <person name="Barry K.W."/>
            <person name="Haridas S."/>
            <person name="Chen C."/>
            <person name="Bauer D."/>
            <person name="Andreopoulos W."/>
            <person name="Pangilinan J."/>
            <person name="LaButti K."/>
            <person name="Riley R."/>
            <person name="Lipzen A."/>
            <person name="Clum A."/>
            <person name="Drula E."/>
            <person name="Henrissat B."/>
            <person name="Kohler A."/>
            <person name="Grigoriev I.V."/>
            <person name="Martin F.M."/>
            <person name="Hacquard S."/>
        </authorList>
    </citation>
    <scope>NUCLEOTIDE SEQUENCE [LARGE SCALE GENOMIC DNA]</scope>
    <source>
        <strain evidence="9 10">MPI-CAGE-CH-0241</strain>
    </source>
</reference>
<keyword evidence="2" id="KW-0732">Signal</keyword>
<comment type="catalytic activity">
    <reaction evidence="7">
        <text>Endohydrolysis of (1-&gt;4)-beta-D-xylosidic linkages in xylans.</text>
        <dbReference type="EC" id="3.2.1.8"/>
    </reaction>
</comment>
<dbReference type="PANTHER" id="PTHR31490">
    <property type="entry name" value="GLYCOSYL HYDROLASE"/>
    <property type="match status" value="1"/>
</dbReference>